<dbReference type="Proteomes" id="UP001295469">
    <property type="component" value="Chromosome C08"/>
</dbReference>
<evidence type="ECO:0000313" key="1">
    <source>
        <dbReference type="EMBL" id="CAF2113784.1"/>
    </source>
</evidence>
<name>A0A816UMI3_BRANA</name>
<accession>A0A816UMI3</accession>
<dbReference type="EMBL" id="HG994372">
    <property type="protein sequence ID" value="CAF2113784.1"/>
    <property type="molecule type" value="Genomic_DNA"/>
</dbReference>
<gene>
    <name evidence="1" type="ORF">DARMORV10_C08P38260.1</name>
</gene>
<reference evidence="1" key="1">
    <citation type="submission" date="2021-01" db="EMBL/GenBank/DDBJ databases">
        <authorList>
            <consortium name="Genoscope - CEA"/>
            <person name="William W."/>
        </authorList>
    </citation>
    <scope>NUCLEOTIDE SEQUENCE</scope>
</reference>
<proteinExistence type="predicted"/>
<sequence>MFPKFKVRRFRFHLPANLRLHQQTSSGISFLMT</sequence>
<dbReference type="AlphaFoldDB" id="A0A816UMI3"/>
<protein>
    <submittedName>
        <fullName evidence="1">(rape) hypothetical protein</fullName>
    </submittedName>
</protein>
<organism evidence="1">
    <name type="scientific">Brassica napus</name>
    <name type="common">Rape</name>
    <dbReference type="NCBI Taxonomy" id="3708"/>
    <lineage>
        <taxon>Eukaryota</taxon>
        <taxon>Viridiplantae</taxon>
        <taxon>Streptophyta</taxon>
        <taxon>Embryophyta</taxon>
        <taxon>Tracheophyta</taxon>
        <taxon>Spermatophyta</taxon>
        <taxon>Magnoliopsida</taxon>
        <taxon>eudicotyledons</taxon>
        <taxon>Gunneridae</taxon>
        <taxon>Pentapetalae</taxon>
        <taxon>rosids</taxon>
        <taxon>malvids</taxon>
        <taxon>Brassicales</taxon>
        <taxon>Brassicaceae</taxon>
        <taxon>Brassiceae</taxon>
        <taxon>Brassica</taxon>
    </lineage>
</organism>